<evidence type="ECO:0000256" key="1">
    <source>
        <dbReference type="SAM" id="MobiDB-lite"/>
    </source>
</evidence>
<feature type="compositionally biased region" description="Basic and acidic residues" evidence="1">
    <location>
        <begin position="190"/>
        <end position="202"/>
    </location>
</feature>
<reference evidence="2" key="1">
    <citation type="submission" date="2020-02" db="EMBL/GenBank/DDBJ databases">
        <authorList>
            <person name="Meier V. D."/>
        </authorList>
    </citation>
    <scope>NUCLEOTIDE SEQUENCE</scope>
    <source>
        <strain evidence="2">AVDCRST_MAG59</strain>
    </source>
</reference>
<evidence type="ECO:0000313" key="2">
    <source>
        <dbReference type="EMBL" id="CAA9535218.1"/>
    </source>
</evidence>
<sequence>EADRRRRRHRRRDHGVRHRPRAGRARPDRRGRPREGCHRPRRNGGRGRRHPPAVLDRDQRPPGDVQRPRLGDLRRALRGRDRTPPAGLPLPADRPGRGPRLRGQPGAPAAARRPGPLGHPGGDRRAEPGGPPGRRGRRHLLPRGRLVRHLRRDGRLRPGGTAAGRPLRGGDAGRGDRRRGRSGGRGADAGGRDRDAAGDRLRRPLHAAGRGDGRGGPAGRPLPPDELHHGTLRRLASEPADDHRVLPRALLPPGEPGVPVRDGQPRRTQLLREDGRRGVDAGHRRGVGRAGARLRGGERAARLGRLLRGHPGRQPAPGVGRRAGRAGGGGWLLRPRLHAGAGHRRLPRRADPRRRGDDGRHRPLPPLPLRRRGASAGAQRDL</sequence>
<feature type="compositionally biased region" description="Basic residues" evidence="1">
    <location>
        <begin position="39"/>
        <end position="51"/>
    </location>
</feature>
<dbReference type="AlphaFoldDB" id="A0A6J4TYL9"/>
<accession>A0A6J4TYL9</accession>
<proteinExistence type="predicted"/>
<protein>
    <submittedName>
        <fullName evidence="2">Putative sarcosine oxidase subunit beta</fullName>
    </submittedName>
</protein>
<feature type="compositionally biased region" description="Basic and acidic residues" evidence="1">
    <location>
        <begin position="270"/>
        <end position="283"/>
    </location>
</feature>
<feature type="non-terminal residue" evidence="2">
    <location>
        <position position="382"/>
    </location>
</feature>
<dbReference type="EMBL" id="CADCWF010000009">
    <property type="protein sequence ID" value="CAA9535218.1"/>
    <property type="molecule type" value="Genomic_DNA"/>
</dbReference>
<feature type="region of interest" description="Disordered" evidence="1">
    <location>
        <begin position="1"/>
        <end position="382"/>
    </location>
</feature>
<feature type="compositionally biased region" description="Basic and acidic residues" evidence="1">
    <location>
        <begin position="25"/>
        <end position="38"/>
    </location>
</feature>
<feature type="compositionally biased region" description="Basic and acidic residues" evidence="1">
    <location>
        <begin position="55"/>
        <end position="83"/>
    </location>
</feature>
<feature type="compositionally biased region" description="Basic residues" evidence="1">
    <location>
        <begin position="134"/>
        <end position="154"/>
    </location>
</feature>
<feature type="compositionally biased region" description="Basic and acidic residues" evidence="1">
    <location>
        <begin position="348"/>
        <end position="361"/>
    </location>
</feature>
<organism evidence="2">
    <name type="scientific">uncultured Thermomicrobiales bacterium</name>
    <dbReference type="NCBI Taxonomy" id="1645740"/>
    <lineage>
        <taxon>Bacteria</taxon>
        <taxon>Pseudomonadati</taxon>
        <taxon>Thermomicrobiota</taxon>
        <taxon>Thermomicrobia</taxon>
        <taxon>Thermomicrobiales</taxon>
        <taxon>environmental samples</taxon>
    </lineage>
</organism>
<name>A0A6J4TYL9_9BACT</name>
<feature type="compositionally biased region" description="Basic residues" evidence="1">
    <location>
        <begin position="1"/>
        <end position="24"/>
    </location>
</feature>
<feature type="compositionally biased region" description="Basic residues" evidence="1">
    <location>
        <begin position="335"/>
        <end position="347"/>
    </location>
</feature>
<feature type="non-terminal residue" evidence="2">
    <location>
        <position position="1"/>
    </location>
</feature>
<gene>
    <name evidence="2" type="ORF">AVDCRST_MAG59-164</name>
</gene>
<feature type="compositionally biased region" description="Low complexity" evidence="1">
    <location>
        <begin position="101"/>
        <end position="116"/>
    </location>
</feature>